<reference evidence="2" key="1">
    <citation type="submission" date="2022-03" db="EMBL/GenBank/DDBJ databases">
        <authorList>
            <person name="Brunel B."/>
        </authorList>
    </citation>
    <scope>NUCLEOTIDE SEQUENCE</scope>
    <source>
        <strain evidence="2">STM4922sample</strain>
    </source>
</reference>
<feature type="compositionally biased region" description="Polar residues" evidence="1">
    <location>
        <begin position="307"/>
        <end position="322"/>
    </location>
</feature>
<dbReference type="Proteomes" id="UP001152604">
    <property type="component" value="Unassembled WGS sequence"/>
</dbReference>
<evidence type="ECO:0000313" key="2">
    <source>
        <dbReference type="EMBL" id="CAH2398624.1"/>
    </source>
</evidence>
<dbReference type="EMBL" id="CAKXZS010000012">
    <property type="protein sequence ID" value="CAH2398624.1"/>
    <property type="molecule type" value="Genomic_DNA"/>
</dbReference>
<name>A0ABN8JKI9_9HYPH</name>
<comment type="caution">
    <text evidence="2">The sequence shown here is derived from an EMBL/GenBank/DDBJ whole genome shotgun (WGS) entry which is preliminary data.</text>
</comment>
<protein>
    <recommendedName>
        <fullName evidence="4">AbiV family abortive infection protein</fullName>
    </recommendedName>
</protein>
<gene>
    <name evidence="2" type="ORF">MES4922_20198</name>
</gene>
<dbReference type="Pfam" id="PF18728">
    <property type="entry name" value="HEPN_AbiV"/>
    <property type="match status" value="1"/>
</dbReference>
<proteinExistence type="predicted"/>
<dbReference type="NCBIfam" id="TIGR04498">
    <property type="entry name" value="AbiV_defense"/>
    <property type="match status" value="1"/>
</dbReference>
<keyword evidence="3" id="KW-1185">Reference proteome</keyword>
<evidence type="ECO:0008006" key="4">
    <source>
        <dbReference type="Google" id="ProtNLM"/>
    </source>
</evidence>
<feature type="region of interest" description="Disordered" evidence="1">
    <location>
        <begin position="299"/>
        <end position="322"/>
    </location>
</feature>
<accession>A0ABN8JKI9</accession>
<organism evidence="2 3">
    <name type="scientific">Mesorhizobium ventifaucium</name>
    <dbReference type="NCBI Taxonomy" id="666020"/>
    <lineage>
        <taxon>Bacteria</taxon>
        <taxon>Pseudomonadati</taxon>
        <taxon>Pseudomonadota</taxon>
        <taxon>Alphaproteobacteria</taxon>
        <taxon>Hyphomicrobiales</taxon>
        <taxon>Phyllobacteriaceae</taxon>
        <taxon>Mesorhizobium</taxon>
    </lineage>
</organism>
<sequence>MTRNEVAEAVTTYLGNGLGLFEEALLLCRNDRVPRAAALVVLGLEEVGKVPLLVNTFLRFEHGVDKEAWKAYWKSGGSHKTKQALILGYGKIIREQVDGDPIFSRRLYRHYAPENVLEALDAFKQSNFYVDLRQDGIHAPSNDNRTLAALDYLLTFGQERADSFCGWHVSARRSIDYLDLALGRKSVARWTTNYAVPEVQADILYQAAALSASHVPDYGTFCDFMAQYKTKVSEKHFKEALISLAELLKNRLDRTEALPLYYARYLNAFKLMISLSDQKQIVGASFGRKLRELLLPGNKSAAKPASRGQSAADESNTGRLGR</sequence>
<evidence type="ECO:0000256" key="1">
    <source>
        <dbReference type="SAM" id="MobiDB-lite"/>
    </source>
</evidence>
<dbReference type="InterPro" id="IPR030987">
    <property type="entry name" value="AbiV"/>
</dbReference>
<evidence type="ECO:0000313" key="3">
    <source>
        <dbReference type="Proteomes" id="UP001152604"/>
    </source>
</evidence>